<evidence type="ECO:0000313" key="1">
    <source>
        <dbReference type="EMBL" id="AHJ87176.1"/>
    </source>
</evidence>
<evidence type="ECO:0000313" key="2">
    <source>
        <dbReference type="Proteomes" id="UP000033014"/>
    </source>
</evidence>
<accession>A0A0E3D9H9</accession>
<dbReference type="GeneID" id="24723402"/>
<gene>
    <name evidence="1" type="ORF">BCP8-2_138</name>
</gene>
<reference evidence="2" key="1">
    <citation type="submission" date="2014-01" db="EMBL/GenBank/DDBJ databases">
        <title>Genomic and Proteomic Analysis of Broad Host Range Virulent Bacillus Group Phage BCP8-2 Leading To the Creation of New Genus within Myoviruses.</title>
        <authorList>
            <person name="Bandara N."/>
            <person name="Asare P.T."/>
            <person name="Kim K.P."/>
        </authorList>
    </citation>
    <scope>NUCLEOTIDE SEQUENCE [LARGE SCALE GENOMIC DNA]</scope>
</reference>
<organism evidence="1 2">
    <name type="scientific">Bacillus phage BCP8-2</name>
    <dbReference type="NCBI Taxonomy" id="1129192"/>
    <lineage>
        <taxon>Viruses</taxon>
        <taxon>Duplodnaviria</taxon>
        <taxon>Heunggongvirae</taxon>
        <taxon>Uroviricota</taxon>
        <taxon>Caudoviricetes</taxon>
        <taxon>Herelleviridae</taxon>
        <taxon>Bastillevirinae</taxon>
        <taxon>Caeruleovirus</taxon>
        <taxon>Caeruleovirus BCP82</taxon>
    </lineage>
</organism>
<proteinExistence type="predicted"/>
<reference evidence="1 2" key="2">
    <citation type="journal article" date="2015" name="Arch. Virol.">
        <title>Complete genome sequence analysis and identification of putative metallo-beta-lactamase and SpoIIIE homologs in Bacillus cereus group phage BCP8-2, a new member of the proposed Bastille-like group.</title>
        <authorList>
            <person name="Asare P.T."/>
            <person name="Bandara N."/>
            <person name="Jeong T.Y."/>
            <person name="Ryu S."/>
            <person name="Klumpp J."/>
            <person name="Kim K.P."/>
        </authorList>
    </citation>
    <scope>NUCLEOTIDE SEQUENCE [LARGE SCALE GENOMIC DNA]</scope>
    <source>
        <strain evidence="1">BCP8-2</strain>
    </source>
</reference>
<name>A0A0E3D9H9_9CAUD</name>
<dbReference type="Proteomes" id="UP000033014">
    <property type="component" value="Segment"/>
</dbReference>
<dbReference type="RefSeq" id="YP_009149699.1">
    <property type="nucleotide sequence ID" value="NC_027355.1"/>
</dbReference>
<protein>
    <submittedName>
        <fullName evidence="1">Uncharacterized protein</fullName>
    </submittedName>
</protein>
<dbReference type="EMBL" id="KJ081346">
    <property type="protein sequence ID" value="AHJ87176.1"/>
    <property type="molecule type" value="Genomic_DNA"/>
</dbReference>
<keyword evidence="2" id="KW-1185">Reference proteome</keyword>
<dbReference type="OrthoDB" id="27006at10239"/>
<dbReference type="KEGG" id="vg:24723402"/>
<sequence>MDEKVEQLVDYGIETLFNFIESHNIDPDSIYVISMEESFKDNDAVEVTKRFQCVRIENIQEDK</sequence>